<dbReference type="GO" id="GO:0006412">
    <property type="term" value="P:translation"/>
    <property type="evidence" value="ECO:0007669"/>
    <property type="project" value="UniProtKB-UniRule"/>
</dbReference>
<dbReference type="Pfam" id="PF02934">
    <property type="entry name" value="GatB_N"/>
    <property type="match status" value="1"/>
</dbReference>
<evidence type="ECO:0000256" key="10">
    <source>
        <dbReference type="ARBA" id="ARBA00047913"/>
    </source>
</evidence>
<dbReference type="InterPro" id="IPR003789">
    <property type="entry name" value="Asn/Gln_tRNA_amidoTrase-B-like"/>
</dbReference>
<dbReference type="InterPro" id="IPR006075">
    <property type="entry name" value="Asn/Gln-tRNA_Trfase_suB/E_cat"/>
</dbReference>
<reference evidence="13 14" key="1">
    <citation type="submission" date="2019-02" db="EMBL/GenBank/DDBJ databases">
        <authorList>
            <person name="Lehtovirta-Morley E L."/>
        </authorList>
    </citation>
    <scope>NUCLEOTIDE SEQUENCE [LARGE SCALE GENOMIC DNA]</scope>
    <source>
        <strain evidence="13">NFRAN1</strain>
    </source>
</reference>
<evidence type="ECO:0000256" key="3">
    <source>
        <dbReference type="ARBA" id="ARBA00016923"/>
    </source>
</evidence>
<dbReference type="SUPFAM" id="SSF89095">
    <property type="entry name" value="GatB/YqeY motif"/>
    <property type="match status" value="1"/>
</dbReference>
<comment type="subunit">
    <text evidence="2 11">Heterotrimer of A, B and C subunits.</text>
</comment>
<evidence type="ECO:0000256" key="1">
    <source>
        <dbReference type="ARBA" id="ARBA00005306"/>
    </source>
</evidence>
<dbReference type="HAMAP" id="MF_00121">
    <property type="entry name" value="GatB"/>
    <property type="match status" value="1"/>
</dbReference>
<dbReference type="FunFam" id="1.10.10.410:FF:000001">
    <property type="entry name" value="Aspartyl/glutamyl-tRNA(Asn/Gln) amidotransferase subunit B"/>
    <property type="match status" value="1"/>
</dbReference>
<organism evidence="13 14">
    <name type="scientific">Candidatus Nitrosocosmicus franklandianus</name>
    <dbReference type="NCBI Taxonomy" id="1798806"/>
    <lineage>
        <taxon>Archaea</taxon>
        <taxon>Nitrososphaerota</taxon>
        <taxon>Nitrososphaeria</taxon>
        <taxon>Nitrososphaerales</taxon>
        <taxon>Nitrososphaeraceae</taxon>
        <taxon>Candidatus Nitrosocosmicus</taxon>
    </lineage>
</organism>
<dbReference type="InterPro" id="IPR017959">
    <property type="entry name" value="Asn/Gln-tRNA_amidoTrfase_suB/E"/>
</dbReference>
<dbReference type="PROSITE" id="PS01234">
    <property type="entry name" value="GATB"/>
    <property type="match status" value="1"/>
</dbReference>
<evidence type="ECO:0000259" key="12">
    <source>
        <dbReference type="SMART" id="SM00845"/>
    </source>
</evidence>
<dbReference type="OrthoDB" id="52755at2157"/>
<comment type="catalytic activity">
    <reaction evidence="9 11">
        <text>L-aspartyl-tRNA(Asn) + L-glutamine + ATP + H2O = L-asparaginyl-tRNA(Asn) + L-glutamate + ADP + phosphate + 2 H(+)</text>
        <dbReference type="Rhea" id="RHEA:14513"/>
        <dbReference type="Rhea" id="RHEA-COMP:9674"/>
        <dbReference type="Rhea" id="RHEA-COMP:9677"/>
        <dbReference type="ChEBI" id="CHEBI:15377"/>
        <dbReference type="ChEBI" id="CHEBI:15378"/>
        <dbReference type="ChEBI" id="CHEBI:29985"/>
        <dbReference type="ChEBI" id="CHEBI:30616"/>
        <dbReference type="ChEBI" id="CHEBI:43474"/>
        <dbReference type="ChEBI" id="CHEBI:58359"/>
        <dbReference type="ChEBI" id="CHEBI:78515"/>
        <dbReference type="ChEBI" id="CHEBI:78516"/>
        <dbReference type="ChEBI" id="CHEBI:456216"/>
    </reaction>
</comment>
<protein>
    <recommendedName>
        <fullName evidence="3 11">Aspartyl/glutamyl-tRNA(Asn/Gln) amidotransferase subunit B</fullName>
        <shortName evidence="11">Asp/Glu-ADT subunit B</shortName>
        <ecNumber evidence="11">6.3.5.-</ecNumber>
    </recommendedName>
</protein>
<dbReference type="KEGG" id="nfn:NFRAN_0253"/>
<dbReference type="EC" id="6.3.5.-" evidence="11"/>
<evidence type="ECO:0000256" key="9">
    <source>
        <dbReference type="ARBA" id="ARBA00047380"/>
    </source>
</evidence>
<dbReference type="AlphaFoldDB" id="A0A484I8F2"/>
<keyword evidence="13" id="KW-0808">Transferase</keyword>
<dbReference type="SUPFAM" id="SSF55931">
    <property type="entry name" value="Glutamine synthetase/guanido kinase"/>
    <property type="match status" value="1"/>
</dbReference>
<comment type="catalytic activity">
    <reaction evidence="10 11">
        <text>L-glutamyl-tRNA(Gln) + L-glutamine + ATP + H2O = L-glutaminyl-tRNA(Gln) + L-glutamate + ADP + phosphate + H(+)</text>
        <dbReference type="Rhea" id="RHEA:17521"/>
        <dbReference type="Rhea" id="RHEA-COMP:9681"/>
        <dbReference type="Rhea" id="RHEA-COMP:9684"/>
        <dbReference type="ChEBI" id="CHEBI:15377"/>
        <dbReference type="ChEBI" id="CHEBI:15378"/>
        <dbReference type="ChEBI" id="CHEBI:29985"/>
        <dbReference type="ChEBI" id="CHEBI:30616"/>
        <dbReference type="ChEBI" id="CHEBI:43474"/>
        <dbReference type="ChEBI" id="CHEBI:58359"/>
        <dbReference type="ChEBI" id="CHEBI:78520"/>
        <dbReference type="ChEBI" id="CHEBI:78521"/>
        <dbReference type="ChEBI" id="CHEBI:456216"/>
    </reaction>
</comment>
<gene>
    <name evidence="11 13" type="primary">gatB</name>
    <name evidence="13" type="ORF">NFRAN_0253</name>
</gene>
<keyword evidence="5 11" id="KW-0547">Nucleotide-binding</keyword>
<keyword evidence="4 11" id="KW-0436">Ligase</keyword>
<keyword evidence="6 11" id="KW-0067">ATP-binding</keyword>
<evidence type="ECO:0000256" key="11">
    <source>
        <dbReference type="HAMAP-Rule" id="MF_00121"/>
    </source>
</evidence>
<evidence type="ECO:0000256" key="8">
    <source>
        <dbReference type="ARBA" id="ARBA00024799"/>
    </source>
</evidence>
<dbReference type="Gene3D" id="1.10.10.410">
    <property type="match status" value="1"/>
</dbReference>
<dbReference type="SMART" id="SM00845">
    <property type="entry name" value="GatB_Yqey"/>
    <property type="match status" value="1"/>
</dbReference>
<proteinExistence type="inferred from homology"/>
<accession>A0A484I8F2</accession>
<evidence type="ECO:0000256" key="6">
    <source>
        <dbReference type="ARBA" id="ARBA00022840"/>
    </source>
</evidence>
<evidence type="ECO:0000256" key="7">
    <source>
        <dbReference type="ARBA" id="ARBA00022917"/>
    </source>
</evidence>
<dbReference type="Proteomes" id="UP000294299">
    <property type="component" value="Chromosome NFRAN"/>
</dbReference>
<dbReference type="Gene3D" id="1.10.150.380">
    <property type="entry name" value="GatB domain, N-terminal subdomain"/>
    <property type="match status" value="1"/>
</dbReference>
<dbReference type="GO" id="GO:0050566">
    <property type="term" value="F:asparaginyl-tRNA synthase (glutamine-hydrolyzing) activity"/>
    <property type="evidence" value="ECO:0007669"/>
    <property type="project" value="RHEA"/>
</dbReference>
<dbReference type="PANTHER" id="PTHR11659">
    <property type="entry name" value="GLUTAMYL-TRNA GLN AMIDOTRANSFERASE SUBUNIT B MITOCHONDRIAL AND PROKARYOTIC PET112-RELATED"/>
    <property type="match status" value="1"/>
</dbReference>
<dbReference type="GO" id="GO:0050567">
    <property type="term" value="F:glutaminyl-tRNA synthase (glutamine-hydrolyzing) activity"/>
    <property type="evidence" value="ECO:0007669"/>
    <property type="project" value="UniProtKB-UniRule"/>
</dbReference>
<dbReference type="InterPro" id="IPR023168">
    <property type="entry name" value="GatB_Yqey_C_2"/>
</dbReference>
<dbReference type="EMBL" id="LR216287">
    <property type="protein sequence ID" value="VFJ12574.1"/>
    <property type="molecule type" value="Genomic_DNA"/>
</dbReference>
<dbReference type="InterPro" id="IPR018027">
    <property type="entry name" value="Asn/Gln_amidotransferase"/>
</dbReference>
<dbReference type="InterPro" id="IPR017958">
    <property type="entry name" value="Gln-tRNA_amidoTrfase_suB_CS"/>
</dbReference>
<dbReference type="GO" id="GO:0070681">
    <property type="term" value="P:glutaminyl-tRNAGln biosynthesis via transamidation"/>
    <property type="evidence" value="ECO:0007669"/>
    <property type="project" value="TreeGrafter"/>
</dbReference>
<evidence type="ECO:0000313" key="14">
    <source>
        <dbReference type="Proteomes" id="UP000294299"/>
    </source>
</evidence>
<keyword evidence="14" id="KW-1185">Reference proteome</keyword>
<dbReference type="GO" id="GO:0005524">
    <property type="term" value="F:ATP binding"/>
    <property type="evidence" value="ECO:0007669"/>
    <property type="project" value="UniProtKB-KW"/>
</dbReference>
<evidence type="ECO:0000313" key="13">
    <source>
        <dbReference type="EMBL" id="VFJ12574.1"/>
    </source>
</evidence>
<dbReference type="InterPro" id="IPR014746">
    <property type="entry name" value="Gln_synth/guanido_kin_cat_dom"/>
</dbReference>
<dbReference type="InterPro" id="IPR042114">
    <property type="entry name" value="GatB_C_1"/>
</dbReference>
<comment type="function">
    <text evidence="8 11">Allows the formation of correctly charged Asn-tRNA(Asn) or Gln-tRNA(Gln) through the transamidation of misacylated Asp-tRNA(Asn) or Glu-tRNA(Gln) in organisms which lack either or both of asparaginyl-tRNA or glutaminyl-tRNA synthetases. The reaction takes place in the presence of glutamine and ATP through an activated phospho-Asp-tRNA(Asn) or phospho-Glu-tRNA(Gln).</text>
</comment>
<evidence type="ECO:0000256" key="4">
    <source>
        <dbReference type="ARBA" id="ARBA00022598"/>
    </source>
</evidence>
<dbReference type="Pfam" id="PF02637">
    <property type="entry name" value="GatB_Yqey"/>
    <property type="match status" value="1"/>
</dbReference>
<name>A0A484I8F2_9ARCH</name>
<sequence>MKLTTTNVEQLKIGLEIHCQLTNLNTKLFCNCLCNYRNSLPNENTCPICLGLPGSLPLLNRRAVEFASMICLAFGCDIPEKISFYRKNYFYPDLPKNFQITQYNSYEISSIGVNGLYDLSTGLRGDKDTSYVNSGSKPPIRITRIQLEEDPGKIVYEDDTPSNNSYSLIDYNRAGVALVEIVTEPDFTEPSDVRLFLNEIINIFEYLDVCDPNLEGAIRCDVNVSLGGGKKVEIKNISSFKDVEKSIYYEITRQKTMAMHDITVQAETRHWDEKRKITISARSKEEEEDYKYFPEPDIPRINLGGKIFVSKLREQMNELPRERLDRYINAFKITPHTARILINSKKISDFFEEALKFYDSPVEVSNWIVNEMLTKLNESEKSDISKSHSTDLSSLHLSPQLIATMARLVNEKNVNRKLAREVFDTSLRTGEDPLELVEKMDIGKISDSDQISDLIKKIIAKQPHLVKQYKNNPNVNNFILGLVMKDTKGKADPQVAMSLIKEILSKGD</sequence>
<evidence type="ECO:0000256" key="5">
    <source>
        <dbReference type="ARBA" id="ARBA00022741"/>
    </source>
</evidence>
<dbReference type="PANTHER" id="PTHR11659:SF0">
    <property type="entry name" value="GLUTAMYL-TRNA(GLN) AMIDOTRANSFERASE SUBUNIT B, MITOCHONDRIAL"/>
    <property type="match status" value="1"/>
</dbReference>
<keyword evidence="7 11" id="KW-0648">Protein biosynthesis</keyword>
<evidence type="ECO:0000256" key="2">
    <source>
        <dbReference type="ARBA" id="ARBA00011123"/>
    </source>
</evidence>
<dbReference type="GO" id="GO:0016740">
    <property type="term" value="F:transferase activity"/>
    <property type="evidence" value="ECO:0007669"/>
    <property type="project" value="UniProtKB-KW"/>
</dbReference>
<dbReference type="NCBIfam" id="TIGR00133">
    <property type="entry name" value="gatB"/>
    <property type="match status" value="1"/>
</dbReference>
<dbReference type="InterPro" id="IPR004413">
    <property type="entry name" value="GatB"/>
</dbReference>
<comment type="similarity">
    <text evidence="1 11">Belongs to the GatB/GatE family. GatB subfamily.</text>
</comment>
<feature type="domain" description="Asn/Gln amidotransferase" evidence="12">
    <location>
        <begin position="349"/>
        <end position="504"/>
    </location>
</feature>
<dbReference type="NCBIfam" id="NF004012">
    <property type="entry name" value="PRK05477.1-2"/>
    <property type="match status" value="1"/>
</dbReference>